<name>A0A438JLW2_VITVI</name>
<reference evidence="1 2" key="1">
    <citation type="journal article" date="2018" name="PLoS Genet.">
        <title>Population sequencing reveals clonal diversity and ancestral inbreeding in the grapevine cultivar Chardonnay.</title>
        <authorList>
            <person name="Roach M.J."/>
            <person name="Johnson D.L."/>
            <person name="Bohlmann J."/>
            <person name="van Vuuren H.J."/>
            <person name="Jones S.J."/>
            <person name="Pretorius I.S."/>
            <person name="Schmidt S.A."/>
            <person name="Borneman A.R."/>
        </authorList>
    </citation>
    <scope>NUCLEOTIDE SEQUENCE [LARGE SCALE GENOMIC DNA]</scope>
    <source>
        <strain evidence="2">cv. Chardonnay</strain>
        <tissue evidence="1">Leaf</tissue>
    </source>
</reference>
<dbReference type="AlphaFoldDB" id="A0A438JLW2"/>
<organism evidence="1 2">
    <name type="scientific">Vitis vinifera</name>
    <name type="common">Grape</name>
    <dbReference type="NCBI Taxonomy" id="29760"/>
    <lineage>
        <taxon>Eukaryota</taxon>
        <taxon>Viridiplantae</taxon>
        <taxon>Streptophyta</taxon>
        <taxon>Embryophyta</taxon>
        <taxon>Tracheophyta</taxon>
        <taxon>Spermatophyta</taxon>
        <taxon>Magnoliopsida</taxon>
        <taxon>eudicotyledons</taxon>
        <taxon>Gunneridae</taxon>
        <taxon>Pentapetalae</taxon>
        <taxon>rosids</taxon>
        <taxon>Vitales</taxon>
        <taxon>Vitaceae</taxon>
        <taxon>Viteae</taxon>
        <taxon>Vitis</taxon>
    </lineage>
</organism>
<dbReference type="Proteomes" id="UP000288805">
    <property type="component" value="Unassembled WGS sequence"/>
</dbReference>
<comment type="caution">
    <text evidence="1">The sequence shown here is derived from an EMBL/GenBank/DDBJ whole genome shotgun (WGS) entry which is preliminary data.</text>
</comment>
<sequence length="217" mass="24259">MCGGDDHLAWKHPASSEACRGLRTVRGTPSLHLGASEGLQSLFDHSWDSIFPLLVSSESAPRSVRVWCGFAILGQSRGDISSLFREIRHGSAGCHSWLVHRCHGFYSVEGILVRLSERSDMDQRVVTLISSRPPWLLFRRPWPLRVSDSSSTWDDLDSIPVASLPAKFRMPDIERYTSVGCPCIHLRLYSTVMKVHGLDESQMITMFLLSLSGVAQH</sequence>
<gene>
    <name evidence="1" type="ORF">CK203_013071</name>
</gene>
<evidence type="ECO:0000313" key="2">
    <source>
        <dbReference type="Proteomes" id="UP000288805"/>
    </source>
</evidence>
<dbReference type="EMBL" id="QGNW01000036">
    <property type="protein sequence ID" value="RVX09935.1"/>
    <property type="molecule type" value="Genomic_DNA"/>
</dbReference>
<accession>A0A438JLW2</accession>
<evidence type="ECO:0000313" key="1">
    <source>
        <dbReference type="EMBL" id="RVX09935.1"/>
    </source>
</evidence>
<proteinExistence type="predicted"/>
<protein>
    <submittedName>
        <fullName evidence="1">Uncharacterized protein</fullName>
    </submittedName>
</protein>